<dbReference type="Proteomes" id="UP000236546">
    <property type="component" value="Unassembled WGS sequence"/>
</dbReference>
<evidence type="ECO:0000256" key="3">
    <source>
        <dbReference type="ARBA" id="ARBA00022898"/>
    </source>
</evidence>
<evidence type="ECO:0000256" key="2">
    <source>
        <dbReference type="ARBA" id="ARBA00009533"/>
    </source>
</evidence>
<dbReference type="AlphaFoldDB" id="A0A2K0TED0"/>
<comment type="similarity">
    <text evidence="2 6">Belongs to the group II decarboxylase family.</text>
</comment>
<dbReference type="Gene3D" id="3.90.1150.10">
    <property type="entry name" value="Aspartate Aminotransferase, domain 1"/>
    <property type="match status" value="1"/>
</dbReference>
<evidence type="ECO:0008006" key="9">
    <source>
        <dbReference type="Google" id="ProtNLM"/>
    </source>
</evidence>
<dbReference type="InterPro" id="IPR015422">
    <property type="entry name" value="PyrdxlP-dep_Trfase_small"/>
</dbReference>
<dbReference type="PANTHER" id="PTHR11999">
    <property type="entry name" value="GROUP II PYRIDOXAL-5-PHOSPHATE DECARBOXYLASE"/>
    <property type="match status" value="1"/>
</dbReference>
<comment type="cofactor">
    <cofactor evidence="1 5 6">
        <name>pyridoxal 5'-phosphate</name>
        <dbReference type="ChEBI" id="CHEBI:597326"/>
    </cofactor>
</comment>
<protein>
    <recommendedName>
        <fullName evidence="9">L-2,4-diaminobutyrate decarboxylase</fullName>
    </recommendedName>
</protein>
<reference evidence="7 8" key="1">
    <citation type="submission" date="2017-02" db="EMBL/GenBank/DDBJ databases">
        <title>Genomes of Trichoderma spp. with biocontrol activity.</title>
        <authorList>
            <person name="Gardiner D."/>
            <person name="Kazan K."/>
            <person name="Vos C."/>
            <person name="Harvey P."/>
        </authorList>
    </citation>
    <scope>NUCLEOTIDE SEQUENCE [LARGE SCALE GENOMIC DNA]</scope>
    <source>
        <strain evidence="7 8">A5MH</strain>
    </source>
</reference>
<dbReference type="Gene3D" id="3.40.640.10">
    <property type="entry name" value="Type I PLP-dependent aspartate aminotransferase-like (Major domain)"/>
    <property type="match status" value="1"/>
</dbReference>
<evidence type="ECO:0000256" key="6">
    <source>
        <dbReference type="RuleBase" id="RU000382"/>
    </source>
</evidence>
<accession>A0A2K0TED0</accession>
<dbReference type="GO" id="GO:0019752">
    <property type="term" value="P:carboxylic acid metabolic process"/>
    <property type="evidence" value="ECO:0007669"/>
    <property type="project" value="InterPro"/>
</dbReference>
<dbReference type="GO" id="GO:0005737">
    <property type="term" value="C:cytoplasm"/>
    <property type="evidence" value="ECO:0007669"/>
    <property type="project" value="TreeGrafter"/>
</dbReference>
<dbReference type="InterPro" id="IPR021115">
    <property type="entry name" value="Pyridoxal-P_BS"/>
</dbReference>
<comment type="caution">
    <text evidence="7">The sequence shown here is derived from an EMBL/GenBank/DDBJ whole genome shotgun (WGS) entry which is preliminary data.</text>
</comment>
<dbReference type="InterPro" id="IPR010977">
    <property type="entry name" value="Aromatic_deC"/>
</dbReference>
<dbReference type="EMBL" id="MTYH01000036">
    <property type="protein sequence ID" value="PNP43883.1"/>
    <property type="molecule type" value="Genomic_DNA"/>
</dbReference>
<evidence type="ECO:0000256" key="5">
    <source>
        <dbReference type="PIRSR" id="PIRSR602129-50"/>
    </source>
</evidence>
<sequence length="502" mass="54468">MADLFDIQTQSARLERQGLPPQSQQYNTLPPLNLIHAAEASLPNPSDPGYLSGQPATEVASHITKDIVPALCGQSQSSRYFGFVTGGVLPVAEWADNVVSRMDQNVQVHLPEQTVSTMVENTALEMLLSLLRLTQSDWKGRTFTTGATASNVLGLACGREAILEKKGASVGELGLLGACAKAGVSEIQVLTSGGHSSLSKASSIVGLGRASVKELPRSAAQPWKLDLDAVERELGRPGAASIIAVSMGEVNTGGYALDNINEWKRLRELADQHAAWIHVDGAFGIFSRALEEDRDEYRLLHARAQGVDMADSITVDGHKMLNVPYDCGMFFTRTPSILQSVCVNPNAAYLASGAVASIPSPLNVGLENSRRFRALPAYAALLSQGRPGYAKLCHNMAQLSRKLAIFLRESPHYDLLPDESADVEEVFIIVLFRAKDRKLNDELVAKINATRQMYVSGTSWKGEKAVRVAVSNWMVDIEREFRVVSALLTAVAEGREFDIEKV</sequence>
<dbReference type="SUPFAM" id="SSF53383">
    <property type="entry name" value="PLP-dependent transferases"/>
    <property type="match status" value="1"/>
</dbReference>
<dbReference type="InterPro" id="IPR015424">
    <property type="entry name" value="PyrdxlP-dep_Trfase"/>
</dbReference>
<dbReference type="InterPro" id="IPR015421">
    <property type="entry name" value="PyrdxlP-dep_Trfase_major"/>
</dbReference>
<dbReference type="GO" id="GO:0030170">
    <property type="term" value="F:pyridoxal phosphate binding"/>
    <property type="evidence" value="ECO:0007669"/>
    <property type="project" value="InterPro"/>
</dbReference>
<dbReference type="GO" id="GO:0016831">
    <property type="term" value="F:carboxy-lyase activity"/>
    <property type="evidence" value="ECO:0007669"/>
    <property type="project" value="InterPro"/>
</dbReference>
<feature type="modified residue" description="N6-(pyridoxal phosphate)lysine" evidence="5">
    <location>
        <position position="319"/>
    </location>
</feature>
<dbReference type="InterPro" id="IPR002129">
    <property type="entry name" value="PyrdxlP-dep_de-COase"/>
</dbReference>
<evidence type="ECO:0000256" key="1">
    <source>
        <dbReference type="ARBA" id="ARBA00001933"/>
    </source>
</evidence>
<gene>
    <name evidence="7" type="ORF">TGAMA5MH_04166</name>
</gene>
<keyword evidence="3 5" id="KW-0663">Pyridoxal phosphate</keyword>
<evidence type="ECO:0000313" key="7">
    <source>
        <dbReference type="EMBL" id="PNP43883.1"/>
    </source>
</evidence>
<dbReference type="PROSITE" id="PS00392">
    <property type="entry name" value="DDC_GAD_HDC_YDC"/>
    <property type="match status" value="1"/>
</dbReference>
<dbReference type="Pfam" id="PF00282">
    <property type="entry name" value="Pyridoxal_deC"/>
    <property type="match status" value="1"/>
</dbReference>
<dbReference type="OrthoDB" id="2161780at2759"/>
<evidence type="ECO:0000256" key="4">
    <source>
        <dbReference type="ARBA" id="ARBA00023239"/>
    </source>
</evidence>
<dbReference type="PANTHER" id="PTHR11999:SF165">
    <property type="entry name" value="DECARBOXYLASE, PUTATIVE (AFU_ORTHOLOGUE AFUA_2G04980)-RELATED"/>
    <property type="match status" value="1"/>
</dbReference>
<keyword evidence="4 6" id="KW-0456">Lyase</keyword>
<organism evidence="7 8">
    <name type="scientific">Trichoderma gamsii</name>
    <dbReference type="NCBI Taxonomy" id="398673"/>
    <lineage>
        <taxon>Eukaryota</taxon>
        <taxon>Fungi</taxon>
        <taxon>Dikarya</taxon>
        <taxon>Ascomycota</taxon>
        <taxon>Pezizomycotina</taxon>
        <taxon>Sordariomycetes</taxon>
        <taxon>Hypocreomycetidae</taxon>
        <taxon>Hypocreales</taxon>
        <taxon>Hypocreaceae</taxon>
        <taxon>Trichoderma</taxon>
    </lineage>
</organism>
<name>A0A2K0TED0_9HYPO</name>
<proteinExistence type="inferred from homology"/>
<evidence type="ECO:0000313" key="8">
    <source>
        <dbReference type="Proteomes" id="UP000236546"/>
    </source>
</evidence>